<protein>
    <recommendedName>
        <fullName evidence="3 7">Nuclease SbcCD subunit D</fullName>
    </recommendedName>
</protein>
<dbReference type="InterPro" id="IPR029052">
    <property type="entry name" value="Metallo-depent_PP-like"/>
</dbReference>
<evidence type="ECO:0000256" key="3">
    <source>
        <dbReference type="ARBA" id="ARBA00013365"/>
    </source>
</evidence>
<evidence type="ECO:0000259" key="8">
    <source>
        <dbReference type="Pfam" id="PF00149"/>
    </source>
</evidence>
<dbReference type="InterPro" id="IPR026843">
    <property type="entry name" value="SbcD_C"/>
</dbReference>
<comment type="similarity">
    <text evidence="1 7">Belongs to the SbcD family.</text>
</comment>
<keyword evidence="7" id="KW-0255">Endonuclease</keyword>
<dbReference type="CDD" id="cd00840">
    <property type="entry name" value="MPP_Mre11_N"/>
    <property type="match status" value="1"/>
</dbReference>
<dbReference type="STRING" id="314276.OS145_08607"/>
<keyword evidence="4 7" id="KW-0540">Nuclease</keyword>
<proteinExistence type="inferred from homology"/>
<evidence type="ECO:0000259" key="9">
    <source>
        <dbReference type="Pfam" id="PF12320"/>
    </source>
</evidence>
<dbReference type="GO" id="GO:0006260">
    <property type="term" value="P:DNA replication"/>
    <property type="evidence" value="ECO:0007669"/>
    <property type="project" value="UniProtKB-KW"/>
</dbReference>
<evidence type="ECO:0000256" key="7">
    <source>
        <dbReference type="RuleBase" id="RU363069"/>
    </source>
</evidence>
<dbReference type="InterPro" id="IPR050535">
    <property type="entry name" value="DNA_Repair-Maintenance_Comp"/>
</dbReference>
<organism evidence="10 11">
    <name type="scientific">Idiomarina baltica</name>
    <dbReference type="NCBI Taxonomy" id="190892"/>
    <lineage>
        <taxon>Bacteria</taxon>
        <taxon>Pseudomonadati</taxon>
        <taxon>Pseudomonadota</taxon>
        <taxon>Gammaproteobacteria</taxon>
        <taxon>Alteromonadales</taxon>
        <taxon>Idiomarinaceae</taxon>
        <taxon>Idiomarina</taxon>
    </lineage>
</organism>
<evidence type="ECO:0000313" key="11">
    <source>
        <dbReference type="Proteomes" id="UP000262878"/>
    </source>
</evidence>
<comment type="subunit">
    <text evidence="2 7">Heterodimer of SbcC and SbcD.</text>
</comment>
<dbReference type="Gene3D" id="3.60.21.10">
    <property type="match status" value="1"/>
</dbReference>
<dbReference type="Pfam" id="PF12320">
    <property type="entry name" value="SbcD_C"/>
    <property type="match status" value="1"/>
</dbReference>
<dbReference type="GO" id="GO:0004519">
    <property type="term" value="F:endonuclease activity"/>
    <property type="evidence" value="ECO:0007669"/>
    <property type="project" value="UniProtKB-KW"/>
</dbReference>
<dbReference type="NCBIfam" id="TIGR00619">
    <property type="entry name" value="sbcd"/>
    <property type="match status" value="1"/>
</dbReference>
<dbReference type="EMBL" id="DMUP01000147">
    <property type="protein sequence ID" value="HAR56403.1"/>
    <property type="molecule type" value="Genomic_DNA"/>
</dbReference>
<feature type="domain" description="Nuclease SbcCD subunit D C-terminal" evidence="9">
    <location>
        <begin position="274"/>
        <end position="363"/>
    </location>
</feature>
<dbReference type="InterPro" id="IPR004843">
    <property type="entry name" value="Calcineurin-like_PHP"/>
</dbReference>
<name>A0A348WPE1_9GAMM</name>
<dbReference type="GO" id="GO:0008408">
    <property type="term" value="F:3'-5' exonuclease activity"/>
    <property type="evidence" value="ECO:0007669"/>
    <property type="project" value="InterPro"/>
</dbReference>
<dbReference type="PANTHER" id="PTHR30337:SF0">
    <property type="entry name" value="NUCLEASE SBCCD SUBUNIT D"/>
    <property type="match status" value="1"/>
</dbReference>
<keyword evidence="5 7" id="KW-0378">Hydrolase</keyword>
<dbReference type="Pfam" id="PF00149">
    <property type="entry name" value="Metallophos"/>
    <property type="match status" value="1"/>
</dbReference>
<dbReference type="InterPro" id="IPR004593">
    <property type="entry name" value="SbcD"/>
</dbReference>
<accession>A0A348WPE1</accession>
<gene>
    <name evidence="7" type="primary">sbcD</name>
    <name evidence="10" type="ORF">DCR58_06420</name>
</gene>
<keyword evidence="7" id="KW-0233">DNA recombination</keyword>
<keyword evidence="7" id="KW-0235">DNA replication</keyword>
<dbReference type="SUPFAM" id="SSF56300">
    <property type="entry name" value="Metallo-dependent phosphatases"/>
    <property type="match status" value="1"/>
</dbReference>
<comment type="function">
    <text evidence="7">SbcCD cleaves DNA hairpin structures. These structures can inhibit DNA replication and are intermediates in certain DNA recombination reactions. The complex acts as a 3'-&gt;5' double strand exonuclease that can open hairpins. It also has a 5' single-strand endonuclease activity.</text>
</comment>
<reference evidence="10 11" key="1">
    <citation type="journal article" date="2018" name="Nat. Biotechnol.">
        <title>A standardized bacterial taxonomy based on genome phylogeny substantially revises the tree of life.</title>
        <authorList>
            <person name="Parks D.H."/>
            <person name="Chuvochina M."/>
            <person name="Waite D.W."/>
            <person name="Rinke C."/>
            <person name="Skarshewski A."/>
            <person name="Chaumeil P.A."/>
            <person name="Hugenholtz P."/>
        </authorList>
    </citation>
    <scope>NUCLEOTIDE SEQUENCE [LARGE SCALE GENOMIC DNA]</scope>
    <source>
        <strain evidence="10">UBA9360</strain>
    </source>
</reference>
<sequence length="390" mass="44297">MFDVQRHIMKILHTSDWHLGRLFHQQSLLEQQIELLQQIVEIIDQQAVDAVIIAGDIYDRSVPPSAAISAFNDFIEEVAVSRQKTIIAISGNHDGAERLGFATSLLKQSNLHLVTELPQALEPIVLNDSATTIDIWCVPFHDPLQVNNWLDTDCKEFNTAHQMIVDRINAERNPAHLNMIVSHCYLDGASESESERPLSIGGADRVDWQLFKDFDYAALGHLHQPQHKGMEHIRYSGSLMKYSFSEVNQSKSITLLDVNEKGVQNIQQISLKPSRDMRVLKGTLAELIAQAEHDPQRNDFIQAILTDKQAILYPMAKLRAHYPNLMQLRKEQLEHIRKASDTSGQEQLKKADSELIHDFFTEVYGTPLTPDQKASIDQVIQQIEQEESES</sequence>
<comment type="caution">
    <text evidence="10">The sequence shown here is derived from an EMBL/GenBank/DDBJ whole genome shotgun (WGS) entry which is preliminary data.</text>
</comment>
<evidence type="ECO:0000256" key="5">
    <source>
        <dbReference type="ARBA" id="ARBA00022801"/>
    </source>
</evidence>
<dbReference type="AlphaFoldDB" id="A0A348WPE1"/>
<dbReference type="Proteomes" id="UP000262878">
    <property type="component" value="Unassembled WGS sequence"/>
</dbReference>
<evidence type="ECO:0000256" key="1">
    <source>
        <dbReference type="ARBA" id="ARBA00010555"/>
    </source>
</evidence>
<dbReference type="InterPro" id="IPR041796">
    <property type="entry name" value="Mre11_N"/>
</dbReference>
<evidence type="ECO:0000256" key="4">
    <source>
        <dbReference type="ARBA" id="ARBA00022722"/>
    </source>
</evidence>
<keyword evidence="6 7" id="KW-0269">Exonuclease</keyword>
<evidence type="ECO:0000256" key="2">
    <source>
        <dbReference type="ARBA" id="ARBA00011322"/>
    </source>
</evidence>
<dbReference type="GO" id="GO:0006310">
    <property type="term" value="P:DNA recombination"/>
    <property type="evidence" value="ECO:0007669"/>
    <property type="project" value="UniProtKB-KW"/>
</dbReference>
<evidence type="ECO:0000256" key="6">
    <source>
        <dbReference type="ARBA" id="ARBA00022839"/>
    </source>
</evidence>
<dbReference type="PANTHER" id="PTHR30337">
    <property type="entry name" value="COMPONENT OF ATP-DEPENDENT DSDNA EXONUCLEASE"/>
    <property type="match status" value="1"/>
</dbReference>
<evidence type="ECO:0000313" key="10">
    <source>
        <dbReference type="EMBL" id="HAR56403.1"/>
    </source>
</evidence>
<feature type="domain" description="Calcineurin-like phosphoesterase" evidence="8">
    <location>
        <begin position="9"/>
        <end position="225"/>
    </location>
</feature>